<sequence>MTLPEHFTERMHALLRAEAEAFLTSLDQPARAGLRVNTLKCSPEAFRQLAPWPLEPVPWCASGFLLPEPARPGLHPLHRAGVYYLQEPSAMAVAAAVAPEPGDWVIDLAAAPGGKATHLASLMENRGLLVANEVTRGRVRALGENLERWGARHTVITQDSVARLAKWGAVFDRVLLDAPCSGEGMFRKSAEALSQWSNRLVESCAARQDGLLAEAAQLVRPGGVLVYSTCTFAPEEDEAVVAKFLQDTPEFRLEPLTLPGAQPGRPDWLGTTSEAKLERTARFWPHLSPGEGHFIAKLRRTDGPETRVKPAHVKPPMFAPPPRQAKLWETFVRETFAENPLINAPLTLQGDHLYALPETLPDLTGIHTLRTGLWLGTLKKNRFKPSHSLALALTPGELVGTRTLSLDPNSPEVTRYLGGDVLDAPGENGWLVVTVSGFALGWGRRSQGVVKNFYPKGLRR</sequence>
<gene>
    <name evidence="9" type="ORF">AVDCRST_MAG86-3972</name>
</gene>
<dbReference type="InterPro" id="IPR018314">
    <property type="entry name" value="RsmB/NOL1/NOP2-like_CS"/>
</dbReference>
<keyword evidence="6 7" id="KW-0694">RNA-binding</keyword>
<dbReference type="GO" id="GO:0001510">
    <property type="term" value="P:RNA methylation"/>
    <property type="evidence" value="ECO:0007669"/>
    <property type="project" value="InterPro"/>
</dbReference>
<keyword evidence="2" id="KW-0963">Cytoplasm</keyword>
<dbReference type="CDD" id="cd02440">
    <property type="entry name" value="AdoMet_MTases"/>
    <property type="match status" value="1"/>
</dbReference>
<accession>A0A6J4VUK9</accession>
<dbReference type="CDD" id="cd21147">
    <property type="entry name" value="RsmF_methylt_CTD1"/>
    <property type="match status" value="1"/>
</dbReference>
<dbReference type="Pfam" id="PF17126">
    <property type="entry name" value="RsmF_methylt_CI"/>
    <property type="match status" value="1"/>
</dbReference>
<evidence type="ECO:0000256" key="1">
    <source>
        <dbReference type="ARBA" id="ARBA00007494"/>
    </source>
</evidence>
<keyword evidence="4 7" id="KW-0808">Transferase</keyword>
<organism evidence="9">
    <name type="scientific">uncultured Truepera sp</name>
    <dbReference type="NCBI Taxonomy" id="543023"/>
    <lineage>
        <taxon>Bacteria</taxon>
        <taxon>Thermotogati</taxon>
        <taxon>Deinococcota</taxon>
        <taxon>Deinococci</taxon>
        <taxon>Trueperales</taxon>
        <taxon>Trueperaceae</taxon>
        <taxon>Truepera</taxon>
        <taxon>environmental samples</taxon>
    </lineage>
</organism>
<dbReference type="NCBIfam" id="TIGR00446">
    <property type="entry name" value="nop2p"/>
    <property type="match status" value="1"/>
</dbReference>
<dbReference type="SUPFAM" id="SSF53335">
    <property type="entry name" value="S-adenosyl-L-methionine-dependent methyltransferases"/>
    <property type="match status" value="1"/>
</dbReference>
<keyword evidence="5 7" id="KW-0949">S-adenosyl-L-methionine</keyword>
<evidence type="ECO:0000256" key="7">
    <source>
        <dbReference type="PROSITE-ProRule" id="PRU01023"/>
    </source>
</evidence>
<feature type="binding site" evidence="7">
    <location>
        <position position="159"/>
    </location>
    <ligand>
        <name>S-adenosyl-L-methionine</name>
        <dbReference type="ChEBI" id="CHEBI:59789"/>
    </ligand>
</feature>
<feature type="binding site" evidence="7">
    <location>
        <position position="177"/>
    </location>
    <ligand>
        <name>S-adenosyl-L-methionine</name>
        <dbReference type="ChEBI" id="CHEBI:59789"/>
    </ligand>
</feature>
<dbReference type="PROSITE" id="PS51686">
    <property type="entry name" value="SAM_MT_RSMB_NOP"/>
    <property type="match status" value="1"/>
</dbReference>
<dbReference type="PANTHER" id="PTHR22807">
    <property type="entry name" value="NOP2 YEAST -RELATED NOL1/NOP2/FMU SUN DOMAIN-CONTAINING"/>
    <property type="match status" value="1"/>
</dbReference>
<feature type="domain" description="SAM-dependent MTase RsmB/NOP-type" evidence="8">
    <location>
        <begin position="22"/>
        <end position="301"/>
    </location>
</feature>
<dbReference type="AlphaFoldDB" id="A0A6J4VUK9"/>
<evidence type="ECO:0000256" key="2">
    <source>
        <dbReference type="ARBA" id="ARBA00022490"/>
    </source>
</evidence>
<dbReference type="InterPro" id="IPR027391">
    <property type="entry name" value="Nol1_Nop2_Fmu_2"/>
</dbReference>
<feature type="binding site" evidence="7">
    <location>
        <position position="133"/>
    </location>
    <ligand>
        <name>S-adenosyl-L-methionine</name>
        <dbReference type="ChEBI" id="CHEBI:59789"/>
    </ligand>
</feature>
<dbReference type="Pfam" id="PF01189">
    <property type="entry name" value="Methyltr_RsmB-F"/>
    <property type="match status" value="1"/>
</dbReference>
<dbReference type="Pfam" id="PF13636">
    <property type="entry name" value="Methyltranf_PUA"/>
    <property type="match status" value="1"/>
</dbReference>
<evidence type="ECO:0000313" key="9">
    <source>
        <dbReference type="EMBL" id="CAA9587251.1"/>
    </source>
</evidence>
<dbReference type="Gene3D" id="3.40.50.150">
    <property type="entry name" value="Vaccinia Virus protein VP39"/>
    <property type="match status" value="1"/>
</dbReference>
<dbReference type="InterPro" id="IPR031340">
    <property type="entry name" value="RsmF_methylt_CI"/>
</dbReference>
<dbReference type="GO" id="GO:0006396">
    <property type="term" value="P:RNA processing"/>
    <property type="evidence" value="ECO:0007669"/>
    <property type="project" value="InterPro"/>
</dbReference>
<dbReference type="InterPro" id="IPR023267">
    <property type="entry name" value="RCMT"/>
</dbReference>
<dbReference type="Pfam" id="PF17125">
    <property type="entry name" value="Methyltr_RsmF_N"/>
    <property type="match status" value="1"/>
</dbReference>
<reference evidence="9" key="1">
    <citation type="submission" date="2020-02" db="EMBL/GenBank/DDBJ databases">
        <authorList>
            <person name="Meier V. D."/>
        </authorList>
    </citation>
    <scope>NUCLEOTIDE SEQUENCE</scope>
    <source>
        <strain evidence="9">AVDCRST_MAG86</strain>
    </source>
</reference>
<feature type="active site" description="Nucleophile" evidence="7">
    <location>
        <position position="230"/>
    </location>
</feature>
<dbReference type="GO" id="GO:0003723">
    <property type="term" value="F:RNA binding"/>
    <property type="evidence" value="ECO:0007669"/>
    <property type="project" value="UniProtKB-UniRule"/>
</dbReference>
<evidence type="ECO:0000256" key="3">
    <source>
        <dbReference type="ARBA" id="ARBA00022603"/>
    </source>
</evidence>
<dbReference type="GO" id="GO:0008757">
    <property type="term" value="F:S-adenosylmethionine-dependent methyltransferase activity"/>
    <property type="evidence" value="ECO:0007669"/>
    <property type="project" value="InterPro"/>
</dbReference>
<dbReference type="PROSITE" id="PS01153">
    <property type="entry name" value="NOL1_NOP2_SUN"/>
    <property type="match status" value="1"/>
</dbReference>
<dbReference type="Gene3D" id="3.30.70.1170">
    <property type="entry name" value="Sun protein, domain 3"/>
    <property type="match status" value="1"/>
</dbReference>
<keyword evidence="3 7" id="KW-0489">Methyltransferase</keyword>
<name>A0A6J4VUK9_9DEIN</name>
<feature type="binding site" evidence="7">
    <location>
        <begin position="109"/>
        <end position="115"/>
    </location>
    <ligand>
        <name>S-adenosyl-L-methionine</name>
        <dbReference type="ChEBI" id="CHEBI:59789"/>
    </ligand>
</feature>
<dbReference type="GO" id="GO:0008173">
    <property type="term" value="F:RNA methyltransferase activity"/>
    <property type="evidence" value="ECO:0007669"/>
    <property type="project" value="InterPro"/>
</dbReference>
<dbReference type="PRINTS" id="PR02008">
    <property type="entry name" value="RCMTFAMILY"/>
</dbReference>
<dbReference type="InterPro" id="IPR011023">
    <property type="entry name" value="Nop2p"/>
</dbReference>
<dbReference type="InterPro" id="IPR029063">
    <property type="entry name" value="SAM-dependent_MTases_sf"/>
</dbReference>
<dbReference type="EMBL" id="CADCWP010000336">
    <property type="protein sequence ID" value="CAA9587251.1"/>
    <property type="molecule type" value="Genomic_DNA"/>
</dbReference>
<dbReference type="Gene3D" id="2.30.130.60">
    <property type="match status" value="1"/>
</dbReference>
<protein>
    <submittedName>
        <fullName evidence="9">tRNA and rRNA cytosine-C5-methylases</fullName>
    </submittedName>
</protein>
<evidence type="ECO:0000259" key="8">
    <source>
        <dbReference type="PROSITE" id="PS51686"/>
    </source>
</evidence>
<evidence type="ECO:0000256" key="4">
    <source>
        <dbReference type="ARBA" id="ARBA00022679"/>
    </source>
</evidence>
<dbReference type="PANTHER" id="PTHR22807:SF30">
    <property type="entry name" value="28S RRNA (CYTOSINE(4447)-C(5))-METHYLTRANSFERASE-RELATED"/>
    <property type="match status" value="1"/>
</dbReference>
<evidence type="ECO:0000256" key="5">
    <source>
        <dbReference type="ARBA" id="ARBA00022691"/>
    </source>
</evidence>
<proteinExistence type="inferred from homology"/>
<evidence type="ECO:0000256" key="6">
    <source>
        <dbReference type="ARBA" id="ARBA00022884"/>
    </source>
</evidence>
<dbReference type="InterPro" id="IPR049560">
    <property type="entry name" value="MeTrfase_RsmB-F_NOP2_cat"/>
</dbReference>
<comment type="similarity">
    <text evidence="1 7">Belongs to the class I-like SAM-binding methyltransferase superfamily. RsmB/NOP family.</text>
</comment>
<dbReference type="InterPro" id="IPR001678">
    <property type="entry name" value="MeTrfase_RsmB-F_NOP2_dom"/>
</dbReference>
<dbReference type="InterPro" id="IPR031341">
    <property type="entry name" value="Methyltr_RsmF_N"/>
</dbReference>